<reference evidence="1" key="1">
    <citation type="submission" date="2019-08" db="EMBL/GenBank/DDBJ databases">
        <authorList>
            <person name="Kucharzyk K."/>
            <person name="Murdoch R.W."/>
            <person name="Higgins S."/>
            <person name="Loffler F."/>
        </authorList>
    </citation>
    <scope>NUCLEOTIDE SEQUENCE</scope>
</reference>
<name>A0A645EBL5_9ZZZZ</name>
<sequence>MMKSSVTNKNDVMDMCSMAMCMMNCTFFDMLFVHNRHHL</sequence>
<accession>A0A645EBL5</accession>
<dbReference type="AlphaFoldDB" id="A0A645EBL5"/>
<proteinExistence type="predicted"/>
<evidence type="ECO:0000313" key="1">
    <source>
        <dbReference type="EMBL" id="MPM99230.1"/>
    </source>
</evidence>
<gene>
    <name evidence="1" type="ORF">SDC9_146421</name>
</gene>
<dbReference type="EMBL" id="VSSQ01045332">
    <property type="protein sequence ID" value="MPM99230.1"/>
    <property type="molecule type" value="Genomic_DNA"/>
</dbReference>
<organism evidence="1">
    <name type="scientific">bioreactor metagenome</name>
    <dbReference type="NCBI Taxonomy" id="1076179"/>
    <lineage>
        <taxon>unclassified sequences</taxon>
        <taxon>metagenomes</taxon>
        <taxon>ecological metagenomes</taxon>
    </lineage>
</organism>
<protein>
    <submittedName>
        <fullName evidence="1">Uncharacterized protein</fullName>
    </submittedName>
</protein>
<comment type="caution">
    <text evidence="1">The sequence shown here is derived from an EMBL/GenBank/DDBJ whole genome shotgun (WGS) entry which is preliminary data.</text>
</comment>